<dbReference type="InterPro" id="IPR029058">
    <property type="entry name" value="AB_hydrolase_fold"/>
</dbReference>
<evidence type="ECO:0000313" key="3">
    <source>
        <dbReference type="Proteomes" id="UP000199413"/>
    </source>
</evidence>
<evidence type="ECO:0000313" key="2">
    <source>
        <dbReference type="EMBL" id="SCL34504.1"/>
    </source>
</evidence>
<dbReference type="STRING" id="568872.GA0070624_5009"/>
<proteinExistence type="predicted"/>
<accession>A0A1C6SY30</accession>
<dbReference type="Gene3D" id="3.40.50.1820">
    <property type="entry name" value="alpha/beta hydrolase"/>
    <property type="match status" value="1"/>
</dbReference>
<dbReference type="InterPro" id="IPR000073">
    <property type="entry name" value="AB_hydrolase_1"/>
</dbReference>
<dbReference type="PANTHER" id="PTHR43798">
    <property type="entry name" value="MONOACYLGLYCEROL LIPASE"/>
    <property type="match status" value="1"/>
</dbReference>
<dbReference type="AlphaFoldDB" id="A0A1C6SY30"/>
<dbReference type="Pfam" id="PF00561">
    <property type="entry name" value="Abhydrolase_1"/>
    <property type="match status" value="1"/>
</dbReference>
<protein>
    <submittedName>
        <fullName evidence="2">Proline iminopeptidase</fullName>
    </submittedName>
</protein>
<evidence type="ECO:0000259" key="1">
    <source>
        <dbReference type="Pfam" id="PF00561"/>
    </source>
</evidence>
<name>A0A1C6SY30_9ACTN</name>
<gene>
    <name evidence="2" type="ORF">GA0070624_5009</name>
</gene>
<dbReference type="OrthoDB" id="5902829at2"/>
<dbReference type="SUPFAM" id="SSF53474">
    <property type="entry name" value="alpha/beta-Hydrolases"/>
    <property type="match status" value="1"/>
</dbReference>
<reference evidence="3" key="1">
    <citation type="submission" date="2016-06" db="EMBL/GenBank/DDBJ databases">
        <authorList>
            <person name="Varghese N."/>
            <person name="Submissions Spin"/>
        </authorList>
    </citation>
    <scope>NUCLEOTIDE SEQUENCE [LARGE SCALE GENOMIC DNA]</scope>
    <source>
        <strain evidence="3">DSM 45431</strain>
    </source>
</reference>
<keyword evidence="3" id="KW-1185">Reference proteome</keyword>
<feature type="domain" description="AB hydrolase-1" evidence="1">
    <location>
        <begin position="45"/>
        <end position="290"/>
    </location>
</feature>
<sequence length="307" mass="33308">MGRNIRAPSGNEEHVGDGLAQGTHTVTVYGIDQRFHVAGSGPVCVVYPGGPGVSWDYLRMPELEEHMQLVYIEPIGTGRSGRLADPRGYRCDTYVGFLDAVLSQLGTDPVFLLGHGYGGLVVQRYGLDHPGRVAGLVLYATSPVTDEQFRQSVVAGMSAFPARHPRRRMEATTVVRAFEEALTATDDETFVRGLRGAWPAYVADYWAHEETFAPLRARLRGWVAPQRGGESVPFDVRAELGRIEAPTLVLAGAHDPLFGPHWAAMLHEGVPYSGLLVFPDSGNLAHIEQPAAFTGAVADFIYLVGAE</sequence>
<organism evidence="2 3">
    <name type="scientific">Micromonospora rhizosphaerae</name>
    <dbReference type="NCBI Taxonomy" id="568872"/>
    <lineage>
        <taxon>Bacteria</taxon>
        <taxon>Bacillati</taxon>
        <taxon>Actinomycetota</taxon>
        <taxon>Actinomycetes</taxon>
        <taxon>Micromonosporales</taxon>
        <taxon>Micromonosporaceae</taxon>
        <taxon>Micromonospora</taxon>
    </lineage>
</organism>
<dbReference type="GO" id="GO:0003824">
    <property type="term" value="F:catalytic activity"/>
    <property type="evidence" value="ECO:0007669"/>
    <property type="project" value="UniProtKB-ARBA"/>
</dbReference>
<dbReference type="GO" id="GO:0016020">
    <property type="term" value="C:membrane"/>
    <property type="evidence" value="ECO:0007669"/>
    <property type="project" value="TreeGrafter"/>
</dbReference>
<dbReference type="PANTHER" id="PTHR43798:SF33">
    <property type="entry name" value="HYDROLASE, PUTATIVE (AFU_ORTHOLOGUE AFUA_2G14860)-RELATED"/>
    <property type="match status" value="1"/>
</dbReference>
<dbReference type="EMBL" id="FMHV01000002">
    <property type="protein sequence ID" value="SCL34504.1"/>
    <property type="molecule type" value="Genomic_DNA"/>
</dbReference>
<dbReference type="Proteomes" id="UP000199413">
    <property type="component" value="Unassembled WGS sequence"/>
</dbReference>
<dbReference type="InterPro" id="IPR050266">
    <property type="entry name" value="AB_hydrolase_sf"/>
</dbReference>